<reference evidence="2" key="1">
    <citation type="submission" date="2022-04" db="EMBL/GenBank/DDBJ databases">
        <title>Halocatena sp. nov., isolated from a salt lake.</title>
        <authorList>
            <person name="Cui H.-L."/>
        </authorList>
    </citation>
    <scope>NUCLEOTIDE SEQUENCE</scope>
    <source>
        <strain evidence="2">AD-1</strain>
        <plasmid evidence="2">unnamed1</plasmid>
    </source>
</reference>
<dbReference type="Proteomes" id="UP000831768">
    <property type="component" value="Plasmid unnamed1"/>
</dbReference>
<feature type="transmembrane region" description="Helical" evidence="1">
    <location>
        <begin position="110"/>
        <end position="130"/>
    </location>
</feature>
<feature type="transmembrane region" description="Helical" evidence="1">
    <location>
        <begin position="29"/>
        <end position="46"/>
    </location>
</feature>
<feature type="transmembrane region" description="Helical" evidence="1">
    <location>
        <begin position="58"/>
        <end position="78"/>
    </location>
</feature>
<feature type="transmembrane region" description="Helical" evidence="1">
    <location>
        <begin position="142"/>
        <end position="165"/>
    </location>
</feature>
<dbReference type="AlphaFoldDB" id="A0A8U0A5B2"/>
<dbReference type="EMBL" id="CP096020">
    <property type="protein sequence ID" value="UPM44400.1"/>
    <property type="molecule type" value="Genomic_DNA"/>
</dbReference>
<sequence length="273" mass="29927">MDRGDVTVWIDQVRAFAERSLRELSGNRIMLFWAFVFPSVMYLLSVELGPTDTGSIQRAVMAVANGMFGSMFVCLFIFGEQLVTDVEDQRYEVYRALPIHPFADLMGRMVSVLCFAFGAFASTLFVAALTGASFDLHGVSSVLITVVAGTLCCVLWMVVAVPVVVVTEDERYAGFITTGIAVGTFMLTGYNGVLPALFPFEEWLLNYLPNALPTRLLVSHLVDVDQSVAIELSRAALPTNTAYLGLLMGYAVVCLTVGSAVFHRSLYKRGEWS</sequence>
<keyword evidence="1" id="KW-0472">Membrane</keyword>
<keyword evidence="2" id="KW-0614">Plasmid</keyword>
<feature type="transmembrane region" description="Helical" evidence="1">
    <location>
        <begin position="242"/>
        <end position="262"/>
    </location>
</feature>
<evidence type="ECO:0000256" key="1">
    <source>
        <dbReference type="SAM" id="Phobius"/>
    </source>
</evidence>
<gene>
    <name evidence="2" type="ORF">MW046_13205</name>
</gene>
<proteinExistence type="predicted"/>
<dbReference type="RefSeq" id="WP_247995054.1">
    <property type="nucleotide sequence ID" value="NZ_CP096020.1"/>
</dbReference>
<evidence type="ECO:0000313" key="3">
    <source>
        <dbReference type="Proteomes" id="UP000831768"/>
    </source>
</evidence>
<keyword evidence="3" id="KW-1185">Reference proteome</keyword>
<dbReference type="GeneID" id="71929022"/>
<evidence type="ECO:0000313" key="2">
    <source>
        <dbReference type="EMBL" id="UPM44400.1"/>
    </source>
</evidence>
<keyword evidence="1" id="KW-0812">Transmembrane</keyword>
<dbReference type="KEGG" id="haad:MW046_13205"/>
<keyword evidence="1" id="KW-1133">Transmembrane helix</keyword>
<accession>A0A8U0A5B2</accession>
<geneLocation type="plasmid" evidence="2 3">
    <name>unnamed1</name>
</geneLocation>
<feature type="transmembrane region" description="Helical" evidence="1">
    <location>
        <begin position="172"/>
        <end position="198"/>
    </location>
</feature>
<protein>
    <submittedName>
        <fullName evidence="2">ABC transporter permease</fullName>
    </submittedName>
</protein>
<organism evidence="2 3">
    <name type="scientific">Halocatena salina</name>
    <dbReference type="NCBI Taxonomy" id="2934340"/>
    <lineage>
        <taxon>Archaea</taxon>
        <taxon>Methanobacteriati</taxon>
        <taxon>Methanobacteriota</taxon>
        <taxon>Stenosarchaea group</taxon>
        <taxon>Halobacteria</taxon>
        <taxon>Halobacteriales</taxon>
        <taxon>Natronomonadaceae</taxon>
        <taxon>Halocatena</taxon>
    </lineage>
</organism>
<name>A0A8U0A5B2_9EURY</name>